<keyword evidence="2 5" id="KW-0418">Kinase</keyword>
<dbReference type="PANTHER" id="PTHR34383">
    <property type="entry name" value="POLYPHOSPHATE:AMP PHOSPHOTRANSFERASE-RELATED"/>
    <property type="match status" value="1"/>
</dbReference>
<dbReference type="AlphaFoldDB" id="A0AAU2JS65"/>
<sequence>MADKQARRIAKFIAPLRVKPGSRVDLERDFDPRYKARMKKRKGIELLRTGVALLAEYQARLAAQDAYGVLFCLQAIDAGGKDGTIRHVMSGVNPQGVHVSSFKVPSAEELDHDYLWRYAQRLPARGEIAIFNRSHYEEVLVVRVHPENLDRQRLPEEAKGPDVWERRYREINDWERYLCDNGFKVVKIFLNLSNEEQRTRFLKRIDLPEKNWKFSGADVRERARWDDYQRAFSEMISATSTPWAPWYVVPADRKWFARISAAAVLAHTLMEIDPRYPAVGKKARKELRAAKRRLEREAPEGAARDPYAAGREAERGV</sequence>
<dbReference type="GO" id="GO:0008976">
    <property type="term" value="F:polyphosphate kinase activity"/>
    <property type="evidence" value="ECO:0007669"/>
    <property type="project" value="InterPro"/>
</dbReference>
<evidence type="ECO:0000256" key="2">
    <source>
        <dbReference type="ARBA" id="ARBA00022777"/>
    </source>
</evidence>
<evidence type="ECO:0000256" key="1">
    <source>
        <dbReference type="ARBA" id="ARBA00022679"/>
    </source>
</evidence>
<dbReference type="InterPro" id="IPR027417">
    <property type="entry name" value="P-loop_NTPase"/>
</dbReference>
<dbReference type="SUPFAM" id="SSF52540">
    <property type="entry name" value="P-loop containing nucleoside triphosphate hydrolases"/>
    <property type="match status" value="1"/>
</dbReference>
<dbReference type="InterPro" id="IPR022488">
    <property type="entry name" value="PPK2-related"/>
</dbReference>
<dbReference type="InterPro" id="IPR022300">
    <property type="entry name" value="PPK2-rel_1"/>
</dbReference>
<evidence type="ECO:0000313" key="5">
    <source>
        <dbReference type="EMBL" id="WTU74354.1"/>
    </source>
</evidence>
<feature type="compositionally biased region" description="Basic and acidic residues" evidence="3">
    <location>
        <begin position="290"/>
        <end position="303"/>
    </location>
</feature>
<dbReference type="NCBIfam" id="TIGR03709">
    <property type="entry name" value="PPK2_rel_1"/>
    <property type="match status" value="1"/>
</dbReference>
<accession>A0AAU2JS65</accession>
<feature type="domain" description="Polyphosphate kinase-2-related" evidence="4">
    <location>
        <begin position="47"/>
        <end position="270"/>
    </location>
</feature>
<protein>
    <submittedName>
        <fullName evidence="5">Polyphosphate kinase 2 family protein</fullName>
    </submittedName>
</protein>
<dbReference type="InterPro" id="IPR016898">
    <property type="entry name" value="Polyphosphate_phosphotransfera"/>
</dbReference>
<dbReference type="EMBL" id="CP108264">
    <property type="protein sequence ID" value="WTU74354.1"/>
    <property type="molecule type" value="Genomic_DNA"/>
</dbReference>
<dbReference type="PANTHER" id="PTHR34383:SF3">
    <property type="entry name" value="POLYPHOSPHATE:AMP PHOSPHOTRANSFERASE"/>
    <property type="match status" value="1"/>
</dbReference>
<reference evidence="5" key="1">
    <citation type="submission" date="2022-10" db="EMBL/GenBank/DDBJ databases">
        <title>The complete genomes of actinobacterial strains from the NBC collection.</title>
        <authorList>
            <person name="Joergensen T.S."/>
            <person name="Alvarez Arevalo M."/>
            <person name="Sterndorff E.B."/>
            <person name="Faurdal D."/>
            <person name="Vuksanovic O."/>
            <person name="Mourched A.-S."/>
            <person name="Charusanti P."/>
            <person name="Shaw S."/>
            <person name="Blin K."/>
            <person name="Weber T."/>
        </authorList>
    </citation>
    <scope>NUCLEOTIDE SEQUENCE</scope>
    <source>
        <strain evidence="5">NBC_00049</strain>
    </source>
</reference>
<evidence type="ECO:0000259" key="4">
    <source>
        <dbReference type="Pfam" id="PF03976"/>
    </source>
</evidence>
<dbReference type="Gene3D" id="3.40.50.300">
    <property type="entry name" value="P-loop containing nucleotide triphosphate hydrolases"/>
    <property type="match status" value="1"/>
</dbReference>
<feature type="region of interest" description="Disordered" evidence="3">
    <location>
        <begin position="290"/>
        <end position="317"/>
    </location>
</feature>
<gene>
    <name evidence="5" type="ORF">OG327_14055</name>
</gene>
<dbReference type="GO" id="GO:0006797">
    <property type="term" value="P:polyphosphate metabolic process"/>
    <property type="evidence" value="ECO:0007669"/>
    <property type="project" value="InterPro"/>
</dbReference>
<proteinExistence type="predicted"/>
<name>A0AAU2JS65_9ACTN</name>
<dbReference type="Pfam" id="PF03976">
    <property type="entry name" value="PPK2"/>
    <property type="match status" value="1"/>
</dbReference>
<organism evidence="5">
    <name type="scientific">Streptomyces sp. NBC_00049</name>
    <dbReference type="NCBI Taxonomy" id="2903617"/>
    <lineage>
        <taxon>Bacteria</taxon>
        <taxon>Bacillati</taxon>
        <taxon>Actinomycetota</taxon>
        <taxon>Actinomycetes</taxon>
        <taxon>Kitasatosporales</taxon>
        <taxon>Streptomycetaceae</taxon>
        <taxon>Streptomyces</taxon>
    </lineage>
</organism>
<dbReference type="PIRSF" id="PIRSF028756">
    <property type="entry name" value="PPK2_prd"/>
    <property type="match status" value="1"/>
</dbReference>
<evidence type="ECO:0000256" key="3">
    <source>
        <dbReference type="SAM" id="MobiDB-lite"/>
    </source>
</evidence>
<keyword evidence="1" id="KW-0808">Transferase</keyword>